<sequence>MNALRKRVARQTGDERKSMLLAFRNEVPVTAMQLNDWLAGKDNLTEEQLDMLKSWITGEFGYMSTRDGIQLLKRQKNLPPVVFTNPPAGPRGPSYKPGSPRLGQKPVSPKPKKNSSSAPQPSNPPRSMLDAFKGRRLG</sequence>
<evidence type="ECO:0000256" key="1">
    <source>
        <dbReference type="SAM" id="MobiDB-lite"/>
    </source>
</evidence>
<reference evidence="3" key="1">
    <citation type="submission" date="2018-03" db="EMBL/GenBank/DDBJ databases">
        <title>Genomic analysis of the strain SH-1 isolated from shrimp intestine.</title>
        <authorList>
            <person name="Kim Y.-S."/>
            <person name="Kim S.-E."/>
            <person name="Kim K.-H."/>
        </authorList>
    </citation>
    <scope>NUCLEOTIDE SEQUENCE [LARGE SCALE GENOMIC DNA]</scope>
    <source>
        <strain evidence="3">SH-1</strain>
    </source>
</reference>
<keyword evidence="3" id="KW-1185">Reference proteome</keyword>
<dbReference type="RefSeq" id="WP_106471622.1">
    <property type="nucleotide sequence ID" value="NZ_CP027665.1"/>
</dbReference>
<dbReference type="KEGG" id="thas:C6Y53_06020"/>
<accession>A0A2S0MN51</accession>
<organism evidence="2 3">
    <name type="scientific">Pukyongiella litopenaei</name>
    <dbReference type="NCBI Taxonomy" id="2605946"/>
    <lineage>
        <taxon>Bacteria</taxon>
        <taxon>Pseudomonadati</taxon>
        <taxon>Pseudomonadota</taxon>
        <taxon>Alphaproteobacteria</taxon>
        <taxon>Rhodobacterales</taxon>
        <taxon>Paracoccaceae</taxon>
        <taxon>Pukyongiella</taxon>
    </lineage>
</organism>
<protein>
    <submittedName>
        <fullName evidence="2">Uncharacterized protein</fullName>
    </submittedName>
</protein>
<evidence type="ECO:0000313" key="2">
    <source>
        <dbReference type="EMBL" id="AVO37310.1"/>
    </source>
</evidence>
<name>A0A2S0MN51_9RHOB</name>
<gene>
    <name evidence="2" type="ORF">C6Y53_06020</name>
</gene>
<dbReference type="EMBL" id="CP027665">
    <property type="protein sequence ID" value="AVO37310.1"/>
    <property type="molecule type" value="Genomic_DNA"/>
</dbReference>
<evidence type="ECO:0000313" key="3">
    <source>
        <dbReference type="Proteomes" id="UP000237655"/>
    </source>
</evidence>
<feature type="region of interest" description="Disordered" evidence="1">
    <location>
        <begin position="76"/>
        <end position="138"/>
    </location>
</feature>
<dbReference type="Proteomes" id="UP000237655">
    <property type="component" value="Chromosome"/>
</dbReference>
<dbReference type="AlphaFoldDB" id="A0A2S0MN51"/>
<proteinExistence type="predicted"/>